<accession>A0A1F5MIE4</accession>
<dbReference type="Proteomes" id="UP000178017">
    <property type="component" value="Unassembled WGS sequence"/>
</dbReference>
<dbReference type="Gene3D" id="3.30.160.250">
    <property type="match status" value="1"/>
</dbReference>
<evidence type="ECO:0000313" key="2">
    <source>
        <dbReference type="Proteomes" id="UP000178017"/>
    </source>
</evidence>
<organism evidence="1 2">
    <name type="scientific">Candidatus Daviesbacteria bacterium RIFCSPLOWO2_01_FULL_40_24</name>
    <dbReference type="NCBI Taxonomy" id="1797787"/>
    <lineage>
        <taxon>Bacteria</taxon>
        <taxon>Candidatus Daviesiibacteriota</taxon>
    </lineage>
</organism>
<comment type="caution">
    <text evidence="1">The sequence shown here is derived from an EMBL/GenBank/DDBJ whole genome shotgun (WGS) entry which is preliminary data.</text>
</comment>
<sequence length="90" mass="10062">MKQKVANYTVVIGREKRLGTNQFVFTALVPLLGIATEGDTLEEVQKEIKSLIEFHLQALADEGEEIPDEKESSFVTKLEAVLPKNARLAY</sequence>
<dbReference type="SUPFAM" id="SSF143100">
    <property type="entry name" value="TTHA1013/TTHA0281-like"/>
    <property type="match status" value="1"/>
</dbReference>
<gene>
    <name evidence="1" type="ORF">A3B49_03125</name>
</gene>
<dbReference type="AlphaFoldDB" id="A0A1F5MIE4"/>
<dbReference type="InterPro" id="IPR035069">
    <property type="entry name" value="TTHA1013/TTHA0281-like"/>
</dbReference>
<reference evidence="1 2" key="1">
    <citation type="journal article" date="2016" name="Nat. Commun.">
        <title>Thousands of microbial genomes shed light on interconnected biogeochemical processes in an aquifer system.</title>
        <authorList>
            <person name="Anantharaman K."/>
            <person name="Brown C.T."/>
            <person name="Hug L.A."/>
            <person name="Sharon I."/>
            <person name="Castelle C.J."/>
            <person name="Probst A.J."/>
            <person name="Thomas B.C."/>
            <person name="Singh A."/>
            <person name="Wilkins M.J."/>
            <person name="Karaoz U."/>
            <person name="Brodie E.L."/>
            <person name="Williams K.H."/>
            <person name="Hubbard S.S."/>
            <person name="Banfield J.F."/>
        </authorList>
    </citation>
    <scope>NUCLEOTIDE SEQUENCE [LARGE SCALE GENOMIC DNA]</scope>
</reference>
<evidence type="ECO:0000313" key="1">
    <source>
        <dbReference type="EMBL" id="OGE65133.1"/>
    </source>
</evidence>
<evidence type="ECO:0008006" key="3">
    <source>
        <dbReference type="Google" id="ProtNLM"/>
    </source>
</evidence>
<proteinExistence type="predicted"/>
<protein>
    <recommendedName>
        <fullName evidence="3">HicB-like antitoxin of toxin-antitoxin system domain-containing protein</fullName>
    </recommendedName>
</protein>
<dbReference type="EMBL" id="MFDO01000024">
    <property type="protein sequence ID" value="OGE65133.1"/>
    <property type="molecule type" value="Genomic_DNA"/>
</dbReference>
<name>A0A1F5MIE4_9BACT</name>